<dbReference type="AlphaFoldDB" id="A0A1C7MNN9"/>
<name>A0A1C7MNN9_GRIFR</name>
<keyword evidence="3" id="KW-1185">Reference proteome</keyword>
<dbReference type="EMBL" id="LUGG01000002">
    <property type="protein sequence ID" value="OBZ78483.1"/>
    <property type="molecule type" value="Genomic_DNA"/>
</dbReference>
<evidence type="ECO:0000313" key="3">
    <source>
        <dbReference type="Proteomes" id="UP000092993"/>
    </source>
</evidence>
<gene>
    <name evidence="2" type="ORF">A0H81_01591</name>
</gene>
<comment type="caution">
    <text evidence="2">The sequence shown here is derived from an EMBL/GenBank/DDBJ whole genome shotgun (WGS) entry which is preliminary data.</text>
</comment>
<organism evidence="2 3">
    <name type="scientific">Grifola frondosa</name>
    <name type="common">Maitake</name>
    <name type="synonym">Polyporus frondosus</name>
    <dbReference type="NCBI Taxonomy" id="5627"/>
    <lineage>
        <taxon>Eukaryota</taxon>
        <taxon>Fungi</taxon>
        <taxon>Dikarya</taxon>
        <taxon>Basidiomycota</taxon>
        <taxon>Agaricomycotina</taxon>
        <taxon>Agaricomycetes</taxon>
        <taxon>Polyporales</taxon>
        <taxon>Grifolaceae</taxon>
        <taxon>Grifola</taxon>
    </lineage>
</organism>
<accession>A0A1C7MNN9</accession>
<reference evidence="2 3" key="1">
    <citation type="submission" date="2016-03" db="EMBL/GenBank/DDBJ databases">
        <title>Whole genome sequencing of Grifola frondosa 9006-11.</title>
        <authorList>
            <person name="Min B."/>
            <person name="Park H."/>
            <person name="Kim J.-G."/>
            <person name="Cho H."/>
            <person name="Oh Y.-L."/>
            <person name="Kong W.-S."/>
            <person name="Choi I.-G."/>
        </authorList>
    </citation>
    <scope>NUCLEOTIDE SEQUENCE [LARGE SCALE GENOMIC DNA]</scope>
    <source>
        <strain evidence="2 3">9006-11</strain>
    </source>
</reference>
<feature type="region of interest" description="Disordered" evidence="1">
    <location>
        <begin position="1"/>
        <end position="73"/>
    </location>
</feature>
<proteinExistence type="predicted"/>
<feature type="compositionally biased region" description="Low complexity" evidence="1">
    <location>
        <begin position="44"/>
        <end position="64"/>
    </location>
</feature>
<evidence type="ECO:0000313" key="2">
    <source>
        <dbReference type="EMBL" id="OBZ78483.1"/>
    </source>
</evidence>
<protein>
    <submittedName>
        <fullName evidence="2">Uncharacterized protein</fullName>
    </submittedName>
</protein>
<feature type="compositionally biased region" description="Low complexity" evidence="1">
    <location>
        <begin position="22"/>
        <end position="34"/>
    </location>
</feature>
<sequence>MAPSFDPPLPSSRRSMRLQTEASFTPVASHSSSSPSPPKRGRGRPPALAAAPSVSSAGPSAASAPPGPAGDYGLQLSQGSGAAANIPAIKNNIHLLAARISDLDNHVTEALSDSQTNIARLTTATQDVRQLMLSHVDSALENRLAPEALQQFLEPLERDLMDSMGDRFANIANEVHDVVSQIAQVDDRVDGLTQILRGVEEAVQDMRDTLT</sequence>
<dbReference type="Proteomes" id="UP000092993">
    <property type="component" value="Unassembled WGS sequence"/>
</dbReference>
<evidence type="ECO:0000256" key="1">
    <source>
        <dbReference type="SAM" id="MobiDB-lite"/>
    </source>
</evidence>
<feature type="compositionally biased region" description="Pro residues" evidence="1">
    <location>
        <begin position="1"/>
        <end position="10"/>
    </location>
</feature>